<feature type="region of interest" description="Disordered" evidence="1">
    <location>
        <begin position="1"/>
        <end position="31"/>
    </location>
</feature>
<keyword evidence="3" id="KW-0378">Hydrolase</keyword>
<keyword evidence="4" id="KW-1185">Reference proteome</keyword>
<dbReference type="SUPFAM" id="SSF52266">
    <property type="entry name" value="SGNH hydrolase"/>
    <property type="match status" value="1"/>
</dbReference>
<name>A0ABW2X3J8_9ACTN</name>
<reference evidence="4" key="1">
    <citation type="journal article" date="2019" name="Int. J. Syst. Evol. Microbiol.">
        <title>The Global Catalogue of Microorganisms (GCM) 10K type strain sequencing project: providing services to taxonomists for standard genome sequencing and annotation.</title>
        <authorList>
            <consortium name="The Broad Institute Genomics Platform"/>
            <consortium name="The Broad Institute Genome Sequencing Center for Infectious Disease"/>
            <person name="Wu L."/>
            <person name="Ma J."/>
        </authorList>
    </citation>
    <scope>NUCLEOTIDE SEQUENCE [LARGE SCALE GENOMIC DNA]</scope>
    <source>
        <strain evidence="4">JCM 12607</strain>
    </source>
</reference>
<dbReference type="PANTHER" id="PTHR43784:SF2">
    <property type="entry name" value="GDSL-LIKE LIPASE_ACYLHYDROLASE, PUTATIVE (AFU_ORTHOLOGUE AFUA_2G00820)-RELATED"/>
    <property type="match status" value="1"/>
</dbReference>
<dbReference type="InterPro" id="IPR036514">
    <property type="entry name" value="SGNH_hydro_sf"/>
</dbReference>
<dbReference type="Pfam" id="PF13472">
    <property type="entry name" value="Lipase_GDSL_2"/>
    <property type="match status" value="1"/>
</dbReference>
<feature type="domain" description="SGNH hydrolase-type esterase" evidence="2">
    <location>
        <begin position="35"/>
        <end position="210"/>
    </location>
</feature>
<organism evidence="3 4">
    <name type="scientific">Streptomyces sanglieri</name>
    <dbReference type="NCBI Taxonomy" id="193460"/>
    <lineage>
        <taxon>Bacteria</taxon>
        <taxon>Bacillati</taxon>
        <taxon>Actinomycetota</taxon>
        <taxon>Actinomycetes</taxon>
        <taxon>Kitasatosporales</taxon>
        <taxon>Streptomycetaceae</taxon>
        <taxon>Streptomyces</taxon>
    </lineage>
</organism>
<sequence length="329" mass="34172">MPKETGSTGVPAPRGARGLRPAGPPDPSSPVRFAALGDSFTEGVGDPVPGGLRGWAALLAEGVADGRRGVEFRNFAVSGAQSGDVRDRQAVAAAAFRPHLASVVVGVNDTLRRTFDLLLLARRLDEVCALLAGGGAVLLTVCLPDPGAVLGLPAPLGRPLARRQAAVNAVVHALSERYGAVHLHMGDRAWVEDRSLWSPDRLHPAERGHRTVAAGFHRLLAARGLALGAAPGLDPSRPPPGRLDSWLRLVTAGTGWLARRSTDLLPQLLCLAGAELRHGACGTGARLDRRAEEALRRALAAVQPDDARTAGARAAPSGPSAAPRVSMEG</sequence>
<proteinExistence type="predicted"/>
<dbReference type="Gene3D" id="3.40.50.1110">
    <property type="entry name" value="SGNH hydrolase"/>
    <property type="match status" value="1"/>
</dbReference>
<dbReference type="InterPro" id="IPR053140">
    <property type="entry name" value="GDSL_Rv0518-like"/>
</dbReference>
<evidence type="ECO:0000313" key="4">
    <source>
        <dbReference type="Proteomes" id="UP001596915"/>
    </source>
</evidence>
<evidence type="ECO:0000259" key="2">
    <source>
        <dbReference type="Pfam" id="PF13472"/>
    </source>
</evidence>
<feature type="compositionally biased region" description="Low complexity" evidence="1">
    <location>
        <begin position="309"/>
        <end position="323"/>
    </location>
</feature>
<dbReference type="PANTHER" id="PTHR43784">
    <property type="entry name" value="GDSL-LIKE LIPASE/ACYLHYDROLASE, PUTATIVE (AFU_ORTHOLOGUE AFUA_2G00820)-RELATED"/>
    <property type="match status" value="1"/>
</dbReference>
<dbReference type="Proteomes" id="UP001596915">
    <property type="component" value="Unassembled WGS sequence"/>
</dbReference>
<dbReference type="InterPro" id="IPR013830">
    <property type="entry name" value="SGNH_hydro"/>
</dbReference>
<evidence type="ECO:0000313" key="3">
    <source>
        <dbReference type="EMBL" id="MFD0628361.1"/>
    </source>
</evidence>
<dbReference type="CDD" id="cd01832">
    <property type="entry name" value="SGNH_hydrolase_like_1"/>
    <property type="match status" value="1"/>
</dbReference>
<comment type="caution">
    <text evidence="3">The sequence shown here is derived from an EMBL/GenBank/DDBJ whole genome shotgun (WGS) entry which is preliminary data.</text>
</comment>
<gene>
    <name evidence="3" type="ORF">ACFQ2K_42815</name>
</gene>
<accession>A0ABW2X3J8</accession>
<dbReference type="EC" id="3.1.-.-" evidence="3"/>
<dbReference type="EMBL" id="JBHTGL010000008">
    <property type="protein sequence ID" value="MFD0628361.1"/>
    <property type="molecule type" value="Genomic_DNA"/>
</dbReference>
<protein>
    <submittedName>
        <fullName evidence="3">SGNH/GDSL hydrolase family protein</fullName>
        <ecNumber evidence="3">3.1.-.-</ecNumber>
    </submittedName>
</protein>
<evidence type="ECO:0000256" key="1">
    <source>
        <dbReference type="SAM" id="MobiDB-lite"/>
    </source>
</evidence>
<dbReference type="GO" id="GO:0016787">
    <property type="term" value="F:hydrolase activity"/>
    <property type="evidence" value="ECO:0007669"/>
    <property type="project" value="UniProtKB-KW"/>
</dbReference>
<feature type="region of interest" description="Disordered" evidence="1">
    <location>
        <begin position="303"/>
        <end position="329"/>
    </location>
</feature>